<dbReference type="EMBL" id="JBEHCU010005578">
    <property type="protein sequence ID" value="KAL1399358.1"/>
    <property type="molecule type" value="Genomic_DNA"/>
</dbReference>
<evidence type="ECO:0000256" key="2">
    <source>
        <dbReference type="ARBA" id="ARBA00017947"/>
    </source>
</evidence>
<feature type="region of interest" description="Disordered" evidence="5">
    <location>
        <begin position="1272"/>
        <end position="1360"/>
    </location>
</feature>
<feature type="compositionally biased region" description="Acidic residues" evidence="5">
    <location>
        <begin position="2028"/>
        <end position="2045"/>
    </location>
</feature>
<protein>
    <recommendedName>
        <fullName evidence="2">Vacuolar protein sorting-associated protein 16 homolog</fullName>
    </recommendedName>
</protein>
<dbReference type="PANTHER" id="PTHR12811">
    <property type="entry name" value="VACUOLAR PROTEIN SORTING VPS16"/>
    <property type="match status" value="1"/>
</dbReference>
<feature type="compositionally biased region" description="Low complexity" evidence="5">
    <location>
        <begin position="1804"/>
        <end position="1823"/>
    </location>
</feature>
<feature type="compositionally biased region" description="Low complexity" evidence="5">
    <location>
        <begin position="1345"/>
        <end position="1360"/>
    </location>
</feature>
<dbReference type="Pfam" id="PF04841">
    <property type="entry name" value="Vps16_N"/>
    <property type="match status" value="1"/>
</dbReference>
<feature type="compositionally biased region" description="Acidic residues" evidence="5">
    <location>
        <begin position="2065"/>
        <end position="2084"/>
    </location>
</feature>
<dbReference type="GO" id="GO:0008270">
    <property type="term" value="F:zinc ion binding"/>
    <property type="evidence" value="ECO:0007669"/>
    <property type="project" value="UniProtKB-UniRule"/>
</dbReference>
<reference evidence="8 9" key="1">
    <citation type="submission" date="2024-05" db="EMBL/GenBank/DDBJ databases">
        <title>Culex pipiens pipiens assembly and annotation.</title>
        <authorList>
            <person name="Alout H."/>
            <person name="Durand T."/>
        </authorList>
    </citation>
    <scope>NUCLEOTIDE SEQUENCE [LARGE SCALE GENOMIC DNA]</scope>
    <source>
        <strain evidence="8">HA-2024</strain>
        <tissue evidence="8">Whole body</tissue>
    </source>
</reference>
<feature type="compositionally biased region" description="Basic and acidic residues" evidence="5">
    <location>
        <begin position="2046"/>
        <end position="2064"/>
    </location>
</feature>
<feature type="region of interest" description="Disordered" evidence="5">
    <location>
        <begin position="1400"/>
        <end position="1450"/>
    </location>
</feature>
<dbReference type="InterPro" id="IPR013087">
    <property type="entry name" value="Znf_C2H2_type"/>
</dbReference>
<evidence type="ECO:0000256" key="1">
    <source>
        <dbReference type="ARBA" id="ARBA00009250"/>
    </source>
</evidence>
<evidence type="ECO:0000256" key="3">
    <source>
        <dbReference type="PROSITE-ProRule" id="PRU00042"/>
    </source>
</evidence>
<keyword evidence="9" id="KW-1185">Reference proteome</keyword>
<keyword evidence="3" id="KW-0863">Zinc-finger</keyword>
<feature type="domain" description="ZAD" evidence="7">
    <location>
        <begin position="870"/>
        <end position="953"/>
    </location>
</feature>
<feature type="compositionally biased region" description="Basic and acidic residues" evidence="5">
    <location>
        <begin position="1752"/>
        <end position="1763"/>
    </location>
</feature>
<dbReference type="PROSITE" id="PS00028">
    <property type="entry name" value="ZINC_FINGER_C2H2_1"/>
    <property type="match status" value="2"/>
</dbReference>
<feature type="compositionally biased region" description="Low complexity" evidence="5">
    <location>
        <begin position="1603"/>
        <end position="1628"/>
    </location>
</feature>
<evidence type="ECO:0000259" key="7">
    <source>
        <dbReference type="PROSITE" id="PS51915"/>
    </source>
</evidence>
<feature type="compositionally biased region" description="Basic and acidic residues" evidence="5">
    <location>
        <begin position="2009"/>
        <end position="2027"/>
    </location>
</feature>
<feature type="region of interest" description="Disordered" evidence="5">
    <location>
        <begin position="1051"/>
        <end position="1093"/>
    </location>
</feature>
<evidence type="ECO:0000259" key="6">
    <source>
        <dbReference type="PROSITE" id="PS50157"/>
    </source>
</evidence>
<dbReference type="InterPro" id="IPR006926">
    <property type="entry name" value="Vps16_N"/>
</dbReference>
<feature type="compositionally biased region" description="Pro residues" evidence="5">
    <location>
        <begin position="1000"/>
        <end position="1010"/>
    </location>
</feature>
<dbReference type="Pfam" id="PF04840">
    <property type="entry name" value="Vps16_C"/>
    <property type="match status" value="1"/>
</dbReference>
<dbReference type="GO" id="GO:0016020">
    <property type="term" value="C:membrane"/>
    <property type="evidence" value="ECO:0007669"/>
    <property type="project" value="UniProtKB-ARBA"/>
</dbReference>
<dbReference type="Gene3D" id="1.10.150.780">
    <property type="entry name" value="Vps16, C-terminal region"/>
    <property type="match status" value="1"/>
</dbReference>
<evidence type="ECO:0000313" key="8">
    <source>
        <dbReference type="EMBL" id="KAL1399358.1"/>
    </source>
</evidence>
<dbReference type="InterPro" id="IPR012934">
    <property type="entry name" value="Znf_AD"/>
</dbReference>
<feature type="compositionally biased region" description="Low complexity" evidence="5">
    <location>
        <begin position="1281"/>
        <end position="1292"/>
    </location>
</feature>
<feature type="compositionally biased region" description="Basic and acidic residues" evidence="5">
    <location>
        <begin position="1961"/>
        <end position="1981"/>
    </location>
</feature>
<feature type="compositionally biased region" description="Acidic residues" evidence="5">
    <location>
        <begin position="1646"/>
        <end position="1656"/>
    </location>
</feature>
<feature type="binding site" evidence="4">
    <location>
        <position position="872"/>
    </location>
    <ligand>
        <name>Zn(2+)</name>
        <dbReference type="ChEBI" id="CHEBI:29105"/>
    </ligand>
</feature>
<keyword evidence="4" id="KW-0862">Zinc</keyword>
<evidence type="ECO:0000313" key="9">
    <source>
        <dbReference type="Proteomes" id="UP001562425"/>
    </source>
</evidence>
<gene>
    <name evidence="8" type="ORF">pipiens_008268</name>
</gene>
<dbReference type="Gene3D" id="3.40.1800.20">
    <property type="match status" value="1"/>
</dbReference>
<feature type="binding site" evidence="4">
    <location>
        <position position="926"/>
    </location>
    <ligand>
        <name>Zn(2+)</name>
        <dbReference type="ChEBI" id="CHEBI:29105"/>
    </ligand>
</feature>
<organism evidence="8 9">
    <name type="scientific">Culex pipiens pipiens</name>
    <name type="common">Northern house mosquito</name>
    <dbReference type="NCBI Taxonomy" id="38569"/>
    <lineage>
        <taxon>Eukaryota</taxon>
        <taxon>Metazoa</taxon>
        <taxon>Ecdysozoa</taxon>
        <taxon>Arthropoda</taxon>
        <taxon>Hexapoda</taxon>
        <taxon>Insecta</taxon>
        <taxon>Pterygota</taxon>
        <taxon>Neoptera</taxon>
        <taxon>Endopterygota</taxon>
        <taxon>Diptera</taxon>
        <taxon>Nematocera</taxon>
        <taxon>Culicoidea</taxon>
        <taxon>Culicidae</taxon>
        <taxon>Culicinae</taxon>
        <taxon>Culicini</taxon>
        <taxon>Culex</taxon>
        <taxon>Culex</taxon>
    </lineage>
</organism>
<dbReference type="InterPro" id="IPR038132">
    <property type="entry name" value="Vps16_C_sf"/>
</dbReference>
<feature type="compositionally biased region" description="Basic and acidic residues" evidence="5">
    <location>
        <begin position="1053"/>
        <end position="1066"/>
    </location>
</feature>
<feature type="compositionally biased region" description="Low complexity" evidence="5">
    <location>
        <begin position="2085"/>
        <end position="2095"/>
    </location>
</feature>
<feature type="region of interest" description="Disordered" evidence="5">
    <location>
        <begin position="2260"/>
        <end position="2280"/>
    </location>
</feature>
<dbReference type="SMART" id="SM00868">
    <property type="entry name" value="zf-AD"/>
    <property type="match status" value="1"/>
</dbReference>
<feature type="region of interest" description="Disordered" evidence="5">
    <location>
        <begin position="1693"/>
        <end position="2222"/>
    </location>
</feature>
<feature type="binding site" evidence="4">
    <location>
        <position position="929"/>
    </location>
    <ligand>
        <name>Zn(2+)</name>
        <dbReference type="ChEBI" id="CHEBI:29105"/>
    </ligand>
</feature>
<feature type="compositionally biased region" description="Polar residues" evidence="5">
    <location>
        <begin position="2202"/>
        <end position="2214"/>
    </location>
</feature>
<dbReference type="SUPFAM" id="SSF57716">
    <property type="entry name" value="Glucocorticoid receptor-like (DNA-binding domain)"/>
    <property type="match status" value="1"/>
</dbReference>
<dbReference type="Pfam" id="PF07776">
    <property type="entry name" value="zf-AD"/>
    <property type="match status" value="1"/>
</dbReference>
<dbReference type="PANTHER" id="PTHR12811:SF0">
    <property type="entry name" value="VACUOLAR PROTEIN SORTING-ASSOCIATED PROTEIN 16 HOMOLOG"/>
    <property type="match status" value="1"/>
</dbReference>
<dbReference type="SMART" id="SM00355">
    <property type="entry name" value="ZnF_C2H2"/>
    <property type="match status" value="4"/>
</dbReference>
<proteinExistence type="inferred from homology"/>
<comment type="similarity">
    <text evidence="1">Belongs to the VPS16 family.</text>
</comment>
<feature type="binding site" evidence="4">
    <location>
        <position position="875"/>
    </location>
    <ligand>
        <name>Zn(2+)</name>
        <dbReference type="ChEBI" id="CHEBI:29105"/>
    </ligand>
</feature>
<name>A0ABD1DIG6_CULPP</name>
<feature type="compositionally biased region" description="Acidic residues" evidence="5">
    <location>
        <begin position="1928"/>
        <end position="1937"/>
    </location>
</feature>
<dbReference type="PROSITE" id="PS51915">
    <property type="entry name" value="ZAD"/>
    <property type="match status" value="1"/>
</dbReference>
<sequence>MSLLCNTGDWFTLGQKNSYRKIDLYSMDWPATINLEQMTVHAASYGGPVALVKDFKQFLKLSGSGSAKPVIRIFNCAGKLISSINWDNGNLVCMGWSDAEEFLCVQDDGFVVIYDMFGNFQHKFSMGKDVTEVIDAKIFASSSGTGVAVITASHKIYIVNSIKDPKSRPLSELLSLPTGLTSWELVSQERTTCCLLSRDTEIILARHGESAPLTHVITMKSDFSSIILMAVSFNHRHLALYTNTGVIWMGSADLKTKYCEYATGRTERPQQIAWCCDEDPNPDNQAVVVSYASMVLVVGTTGDSNIYTYDSPMVLIQEMDGVRILTNGYHELIQRVPRCTSNIFGIGISEPASFLFEAHRKFQERSHQSDEYLCLIRDRLASAVAECVQAAGQEFDTHTQKSLIRAAYFGKGFLSGYNPEEYIEMCRVLRVLNALRDRNVGMPLTLRQFNFLQPLVILDRLIFRKHYGLAIQVAKHLKLPESRILEHWAFHKIVHDKNEEEVARKISEKFLSHQTRTERISFANVAKKAQQVGKTKLAITLLELEPRKSLQVPLLLKLGANEKALMAATQSGDTDLIYMVILEMKSTTALAKFQMTIRRFPLAQNLYKKYCQANSLSTLKDIYSQEDDFQSQAELGLREALEINNVEVSIPDISGNYKKANKTLETEACDETKKLMKHQKTLDEKYQKRLYGLPLHATIRQLLLLGDIKYAERLKSEFRVPDRRFWWLRIQVLSQQFQWDELEKFAKSKKSPIGYEPFVEVCLAQGKVDEAKKYLPRCGEENKFKWYLRAGCHVEAATIAYEQKDIDSLLKIYDCCSNDPALLAKVENLIGQLSSKNPGKGPESEQCRWPPVPDAMERFAINILHKQIYKICRLCGVDQPSKVPILEETDIEIIVGDEEEATLAKKILDCVGIEVSKDDKMPQNICSLCVDKISDFYEYRLMCAATNLQTRTILNLPLVEPLRKQLGIAAKADVKDVKEDVKIEAASSSSSKKGKKRRGPPSPSPSPSPAPTTRVKAPIDVKDEPVPSTPVKALTKKERLKQLQQQQLLAQQKLEKDKEAEAELKQTRSKRKEPSPDEAEPSSSKQQTAKSELTVPVPKKIKFEHPCSFCSDEFKTQTELDSHLGLKHVPTVRKFGCGSCRETFESVLEFKDHNLWHQLTRTPYTCFKCKRKWDKNAALVKHASLNACGRISRGRPPAILPDVQCRLCNRKFKTQNLFEWHSCFLKPKSKCPKCDKYFVKKQILTRHYMMFCTGTLPPPEPLLIPKDEPVEQPAAVNSKSGAAAVPGTAAGTAERRTRRSLPAEPELPKEEREIPFPPPLELEPEAPAPTPSSSARKRGRPKNAPPSVEAPAPAAAPADAAADKIATLLDTGSKLDKDTDIATINNLLSSVTEAIASISEAKAKKKKKKKDKTKDRVRNVDTPTAENSSSPVDTRTEEERKADEFAEQAAQMSMDEQLALCKMPMVVLAKTTFKQETTEIDTEPSQLQEPLGNGDDDDDDNYEESGNDYGGFQDEDDEEAAAPPPAAAPAPAAEEIPFPMPIKQEEEDTPAESESQPADKEAPPPQDTTFNEQLALNIKREPGLEEASEPPAAKKRRPESRTSVASPASTLSSSSGPARGSPKPTLILKIKKEKGLLNATVSEPISVDDDEGDDPEERSQSRARKSVYKKPNVLAVRIKQEKVDPAYERQEVIAAQSSELPGGIRIKQERIDPEELESSSSPIEAQDLGEAPARKKPRQTREPSPVIAFDGVRIKQEKPDRPVEPATKSATPSPSPDATPKPTEKKKKSKVKINPFALLKQRMAAEAAAKSASEPPQSASPLPVITNVVGNAAASTASSSTRSSISGDAEPAPEQQPVPVIAQVQSIAKDAAVEDDFPMPIKEEPTEESSTAADDKKVADGGDEEEEQDEFPMPIKEEAPEETPPAESADDAEEDEFPMPIKEEPEESQNGVVEQPSAVEEAEKSKDVSEQVEEPAAKEKDDENDEESDSSPEKVEEPAPEEIDEKEDEDAKSSPEEADEPEAKESSPEEPEEEESTPEEPEAEESSPKEIQEEPKSPEEQKTEEPEDEEKSPEENQDEQESVEEQNPQESAEPSPVEPAPAEEGKEDVDSTPEDTNGAEQDQPEEPEVAPAKPDEPLEHIPEESTSPISDTPMDEYEQNSQEQPEPAPEKSDEPPKQAPESDFEELQNLLTEGLRPPDLDCSTSVTEAGTQPPETGGLDVDLDSLLNNKLDEISGGAPQQPDDLQLAIERELLNEMMPPAPMAAAQANEGAGNGQEQSL</sequence>
<comment type="caution">
    <text evidence="8">The sequence shown here is derived from an EMBL/GenBank/DDBJ whole genome shotgun (WGS) entry which is preliminary data.</text>
</comment>
<feature type="region of interest" description="Disordered" evidence="5">
    <location>
        <begin position="1477"/>
        <end position="1670"/>
    </location>
</feature>
<keyword evidence="4" id="KW-0479">Metal-binding</keyword>
<dbReference type="InterPro" id="IPR006925">
    <property type="entry name" value="Vps16_C"/>
</dbReference>
<dbReference type="Proteomes" id="UP001562425">
    <property type="component" value="Unassembled WGS sequence"/>
</dbReference>
<dbReference type="GO" id="GO:0099023">
    <property type="term" value="C:vesicle tethering complex"/>
    <property type="evidence" value="ECO:0007669"/>
    <property type="project" value="UniProtKB-ARBA"/>
</dbReference>
<dbReference type="Gene3D" id="3.30.160.60">
    <property type="entry name" value="Classic Zinc Finger"/>
    <property type="match status" value="1"/>
</dbReference>
<feature type="compositionally biased region" description="Polar residues" evidence="5">
    <location>
        <begin position="1421"/>
        <end position="1433"/>
    </location>
</feature>
<feature type="domain" description="C2H2-type" evidence="6">
    <location>
        <begin position="1229"/>
        <end position="1257"/>
    </location>
</feature>
<dbReference type="InterPro" id="IPR036322">
    <property type="entry name" value="WD40_repeat_dom_sf"/>
</dbReference>
<feature type="compositionally biased region" description="Acidic residues" evidence="5">
    <location>
        <begin position="1901"/>
        <end position="1910"/>
    </location>
</feature>
<feature type="compositionally biased region" description="Pro residues" evidence="5">
    <location>
        <begin position="1315"/>
        <end position="1330"/>
    </location>
</feature>
<dbReference type="SUPFAM" id="SSF50978">
    <property type="entry name" value="WD40 repeat-like"/>
    <property type="match status" value="1"/>
</dbReference>
<accession>A0ABD1DIG6</accession>
<dbReference type="PROSITE" id="PS50157">
    <property type="entry name" value="ZINC_FINGER_C2H2_2"/>
    <property type="match status" value="1"/>
</dbReference>
<evidence type="ECO:0000256" key="4">
    <source>
        <dbReference type="PROSITE-ProRule" id="PRU01263"/>
    </source>
</evidence>
<feature type="compositionally biased region" description="Basic and acidic residues" evidence="5">
    <location>
        <begin position="1434"/>
        <end position="1444"/>
    </location>
</feature>
<dbReference type="GO" id="GO:0005768">
    <property type="term" value="C:endosome"/>
    <property type="evidence" value="ECO:0007669"/>
    <property type="project" value="UniProtKB-ARBA"/>
</dbReference>
<feature type="compositionally biased region" description="Acidic residues" evidence="5">
    <location>
        <begin position="1998"/>
        <end position="2008"/>
    </location>
</feature>
<feature type="region of interest" description="Disordered" evidence="5">
    <location>
        <begin position="982"/>
        <end position="1035"/>
    </location>
</feature>
<feature type="compositionally biased region" description="Acidic residues" evidence="5">
    <location>
        <begin position="1494"/>
        <end position="1506"/>
    </location>
</feature>
<feature type="compositionally biased region" description="Low complexity" evidence="5">
    <location>
        <begin position="1832"/>
        <end position="1846"/>
    </location>
</feature>
<dbReference type="InterPro" id="IPR016534">
    <property type="entry name" value="VPS16"/>
</dbReference>
<evidence type="ECO:0000256" key="5">
    <source>
        <dbReference type="SAM" id="MobiDB-lite"/>
    </source>
</evidence>
<feature type="compositionally biased region" description="Basic and acidic residues" evidence="5">
    <location>
        <begin position="2133"/>
        <end position="2143"/>
    </location>
</feature>